<evidence type="ECO:0000313" key="2">
    <source>
        <dbReference type="Proteomes" id="UP000322726"/>
    </source>
</evidence>
<dbReference type="Proteomes" id="UP000322726">
    <property type="component" value="Chromosome"/>
</dbReference>
<proteinExistence type="predicted"/>
<dbReference type="AlphaFoldDB" id="A0A5C2HAC9"/>
<gene>
    <name evidence="1" type="ORF">APAC_0637</name>
</gene>
<protein>
    <submittedName>
        <fullName evidence="1">Uncharacterized protein</fullName>
    </submittedName>
</protein>
<reference evidence="2" key="1">
    <citation type="submission" date="2019-09" db="EMBL/GenBank/DDBJ databases">
        <title>Complete genome sequencing of four Arcobacter species reveals a diverse suite of mobile elements.</title>
        <authorList>
            <person name="On S.L.W."/>
            <person name="Miller W.G."/>
            <person name="Biggs P."/>
            <person name="Cornelius A."/>
            <person name="Vandamme P."/>
        </authorList>
    </citation>
    <scope>NUCLEOTIDE SEQUENCE [LARGE SCALE GENOMIC DNA]</scope>
    <source>
        <strain evidence="2">LMG 26638</strain>
    </source>
</reference>
<dbReference type="OrthoDB" id="5347872at2"/>
<dbReference type="EMBL" id="CP035928">
    <property type="protein sequence ID" value="QEP33784.1"/>
    <property type="molecule type" value="Genomic_DNA"/>
</dbReference>
<keyword evidence="2" id="KW-1185">Reference proteome</keyword>
<dbReference type="KEGG" id="apai:APAC_0637"/>
<reference evidence="1 2" key="3">
    <citation type="submission" date="2019-09" db="EMBL/GenBank/DDBJ databases">
        <title>Taxonomic note: a critical rebuttal of the proposed division of the genus Arcobacter into six genera, emended descriptions of Arcobacter anaerophilus and the genus Arcobacter, and an assessment of genus-level boundaries for Epsilonproteobacteria using in silico genomic comparator tools.</title>
        <authorList>
            <person name="On S.L.W."/>
            <person name="Miller W.G."/>
            <person name="Biggs P."/>
            <person name="Cornelius A."/>
            <person name="Vandamme P."/>
        </authorList>
    </citation>
    <scope>NUCLEOTIDE SEQUENCE [LARGE SCALE GENOMIC DNA]</scope>
    <source>
        <strain evidence="1 2">LMG 26638</strain>
    </source>
</reference>
<name>A0A5C2HAC9_9BACT</name>
<dbReference type="RefSeq" id="WP_130232741.1">
    <property type="nucleotide sequence ID" value="NZ_BMEF01000002.1"/>
</dbReference>
<accession>A0A5C2HAC9</accession>
<sequence>MDYINKDFDSSKEFTIIKNRVLIEYKAKYLKTKQKVKKELINQTLKCIKTSKNSNDINSCKHNESINLEKIYLSYEDNPRLKNIIDKDELINRYQIRIEMAKLDNDISKVEIFSKTLKCFESSRTKRDIYFCKNNEKNRIIKYLN</sequence>
<reference evidence="1 2" key="2">
    <citation type="submission" date="2019-09" db="EMBL/GenBank/DDBJ databases">
        <title>Complete genome sequencing of four Arcobacter species reveals a diverse suite of mobile elements.</title>
        <authorList>
            <person name="Miller W.G."/>
            <person name="Yee E."/>
            <person name="Bono J.L."/>
        </authorList>
    </citation>
    <scope>NUCLEOTIDE SEQUENCE [LARGE SCALE GENOMIC DNA]</scope>
    <source>
        <strain evidence="1 2">LMG 26638</strain>
    </source>
</reference>
<evidence type="ECO:0000313" key="1">
    <source>
        <dbReference type="EMBL" id="QEP33784.1"/>
    </source>
</evidence>
<organism evidence="1 2">
    <name type="scientific">Malaciobacter pacificus</name>
    <dbReference type="NCBI Taxonomy" id="1080223"/>
    <lineage>
        <taxon>Bacteria</taxon>
        <taxon>Pseudomonadati</taxon>
        <taxon>Campylobacterota</taxon>
        <taxon>Epsilonproteobacteria</taxon>
        <taxon>Campylobacterales</taxon>
        <taxon>Arcobacteraceae</taxon>
        <taxon>Malaciobacter</taxon>
    </lineage>
</organism>